<evidence type="ECO:0000313" key="2">
    <source>
        <dbReference type="WBParaSite" id="nRc.2.0.1.t31958-RA"/>
    </source>
</evidence>
<name>A0A915K2B5_ROMCU</name>
<dbReference type="AlphaFoldDB" id="A0A915K2B5"/>
<keyword evidence="1" id="KW-1185">Reference proteome</keyword>
<proteinExistence type="predicted"/>
<organism evidence="1 2">
    <name type="scientific">Romanomermis culicivorax</name>
    <name type="common">Nematode worm</name>
    <dbReference type="NCBI Taxonomy" id="13658"/>
    <lineage>
        <taxon>Eukaryota</taxon>
        <taxon>Metazoa</taxon>
        <taxon>Ecdysozoa</taxon>
        <taxon>Nematoda</taxon>
        <taxon>Enoplea</taxon>
        <taxon>Dorylaimia</taxon>
        <taxon>Mermithida</taxon>
        <taxon>Mermithoidea</taxon>
        <taxon>Mermithidae</taxon>
        <taxon>Romanomermis</taxon>
    </lineage>
</organism>
<dbReference type="Proteomes" id="UP000887565">
    <property type="component" value="Unplaced"/>
</dbReference>
<evidence type="ECO:0000313" key="1">
    <source>
        <dbReference type="Proteomes" id="UP000887565"/>
    </source>
</evidence>
<sequence length="78" mass="8970">TYFVHFVPNWSDVLQATPHVHSDKDLRIRGQVSGQRHIGNVLRVLTHFYANQASEIYEHKLRAETLCARQPEIRSSGS</sequence>
<reference evidence="2" key="1">
    <citation type="submission" date="2022-11" db="UniProtKB">
        <authorList>
            <consortium name="WormBaseParasite"/>
        </authorList>
    </citation>
    <scope>IDENTIFICATION</scope>
</reference>
<accession>A0A915K2B5</accession>
<dbReference type="WBParaSite" id="nRc.2.0.1.t31958-RA">
    <property type="protein sequence ID" value="nRc.2.0.1.t31958-RA"/>
    <property type="gene ID" value="nRc.2.0.1.g31958"/>
</dbReference>
<protein>
    <submittedName>
        <fullName evidence="2">Uncharacterized protein</fullName>
    </submittedName>
</protein>